<name>A0A4P9XU39_9FUNG</name>
<dbReference type="Gene3D" id="3.90.830.10">
    <property type="entry name" value="Syntaxin Binding Protein 1, Chain A, domain 2"/>
    <property type="match status" value="1"/>
</dbReference>
<feature type="compositionally biased region" description="Polar residues" evidence="2">
    <location>
        <begin position="541"/>
        <end position="553"/>
    </location>
</feature>
<dbReference type="SUPFAM" id="SSF56815">
    <property type="entry name" value="Sec1/munc18-like (SM) proteins"/>
    <property type="match status" value="1"/>
</dbReference>
<accession>A0A4P9XU39</accession>
<dbReference type="AlphaFoldDB" id="A0A4P9XU39"/>
<dbReference type="Gene3D" id="3.40.50.2060">
    <property type="match status" value="1"/>
</dbReference>
<gene>
    <name evidence="3" type="ORF">THASP1DRAFT_28474</name>
</gene>
<dbReference type="EMBL" id="KZ992492">
    <property type="protein sequence ID" value="RKP09734.1"/>
    <property type="molecule type" value="Genomic_DNA"/>
</dbReference>
<dbReference type="InterPro" id="IPR036045">
    <property type="entry name" value="Sec1-like_sf"/>
</dbReference>
<dbReference type="Proteomes" id="UP000271241">
    <property type="component" value="Unassembled WGS sequence"/>
</dbReference>
<dbReference type="STRING" id="78915.A0A4P9XU39"/>
<dbReference type="Gene3D" id="1.25.40.60">
    <property type="match status" value="1"/>
</dbReference>
<comment type="similarity">
    <text evidence="1">Belongs to the STXBP/unc-18/SEC1 family.</text>
</comment>
<evidence type="ECO:0000256" key="2">
    <source>
        <dbReference type="SAM" id="MobiDB-lite"/>
    </source>
</evidence>
<dbReference type="OrthoDB" id="2228at2759"/>
<reference evidence="4" key="1">
    <citation type="journal article" date="2018" name="Nat. Microbiol.">
        <title>Leveraging single-cell genomics to expand the fungal tree of life.</title>
        <authorList>
            <person name="Ahrendt S.R."/>
            <person name="Quandt C.A."/>
            <person name="Ciobanu D."/>
            <person name="Clum A."/>
            <person name="Salamov A."/>
            <person name="Andreopoulos B."/>
            <person name="Cheng J.F."/>
            <person name="Woyke T."/>
            <person name="Pelin A."/>
            <person name="Henrissat B."/>
            <person name="Reynolds N.K."/>
            <person name="Benny G.L."/>
            <person name="Smith M.E."/>
            <person name="James T.Y."/>
            <person name="Grigoriev I.V."/>
        </authorList>
    </citation>
    <scope>NUCLEOTIDE SEQUENCE [LARGE SCALE GENOMIC DNA]</scope>
    <source>
        <strain evidence="4">RSA 1356</strain>
    </source>
</reference>
<feature type="region of interest" description="Disordered" evidence="2">
    <location>
        <begin position="616"/>
        <end position="638"/>
    </location>
</feature>
<dbReference type="InterPro" id="IPR001619">
    <property type="entry name" value="Sec1-like"/>
</dbReference>
<evidence type="ECO:0000313" key="4">
    <source>
        <dbReference type="Proteomes" id="UP000271241"/>
    </source>
</evidence>
<keyword evidence="4" id="KW-1185">Reference proteome</keyword>
<feature type="compositionally biased region" description="Pro residues" evidence="2">
    <location>
        <begin position="621"/>
        <end position="633"/>
    </location>
</feature>
<dbReference type="InterPro" id="IPR027482">
    <property type="entry name" value="Sec1-like_dom2"/>
</dbReference>
<evidence type="ECO:0000256" key="1">
    <source>
        <dbReference type="ARBA" id="ARBA00009884"/>
    </source>
</evidence>
<dbReference type="PANTHER" id="PTHR11679">
    <property type="entry name" value="VESICLE PROTEIN SORTING-ASSOCIATED"/>
    <property type="match status" value="1"/>
</dbReference>
<feature type="region of interest" description="Disordered" evidence="2">
    <location>
        <begin position="659"/>
        <end position="689"/>
    </location>
</feature>
<feature type="region of interest" description="Disordered" evidence="2">
    <location>
        <begin position="541"/>
        <end position="562"/>
    </location>
</feature>
<dbReference type="InterPro" id="IPR043127">
    <property type="entry name" value="Sec-1-like_dom3a"/>
</dbReference>
<dbReference type="Gene3D" id="3.40.50.1910">
    <property type="match status" value="1"/>
</dbReference>
<dbReference type="GO" id="GO:0016192">
    <property type="term" value="P:vesicle-mediated transport"/>
    <property type="evidence" value="ECO:0007669"/>
    <property type="project" value="InterPro"/>
</dbReference>
<dbReference type="PIRSF" id="PIRSF005715">
    <property type="entry name" value="VPS45_Sec1"/>
    <property type="match status" value="1"/>
</dbReference>
<protein>
    <submittedName>
        <fullName evidence="3">Sec1-like protein</fullName>
    </submittedName>
</protein>
<evidence type="ECO:0000313" key="3">
    <source>
        <dbReference type="EMBL" id="RKP09734.1"/>
    </source>
</evidence>
<dbReference type="Pfam" id="PF00995">
    <property type="entry name" value="Sec1"/>
    <property type="match status" value="1"/>
</dbReference>
<proteinExistence type="inferred from homology"/>
<organism evidence="3 4">
    <name type="scientific">Thamnocephalis sphaerospora</name>
    <dbReference type="NCBI Taxonomy" id="78915"/>
    <lineage>
        <taxon>Eukaryota</taxon>
        <taxon>Fungi</taxon>
        <taxon>Fungi incertae sedis</taxon>
        <taxon>Zoopagomycota</taxon>
        <taxon>Zoopagomycotina</taxon>
        <taxon>Zoopagomycetes</taxon>
        <taxon>Zoopagales</taxon>
        <taxon>Sigmoideomycetaceae</taxon>
        <taxon>Thamnocephalis</taxon>
    </lineage>
</organism>
<sequence length="689" mass="76969">MSNLKELLKNRYLDTVRSVKPATRYKIVVVDSTSVKLLSAACKMYDILEENVTLVENIEKKRQPFTNLEALYILTPSVESVFLLIQDLTNGGPGGKPGSMYAAAHVFFTHALDDMLVNKITSSKAAPLIQNLKELFVDMNVFESKVFTVSMPNAFYSIFGPSHAGMENDLTLVADRLVSFCSTIGENPIIRYHRPGAEPNSFNHTMVPSRLANILQQKMDEFCHVSKGAFPPKREGNPPRAVMYVLDRSVDLVAPLVHEFTYQAMANDLLPIEDGVKFLHEFASGSGETASKEVLLDESDTIWADIRHAHIAECSGKLIADFKKLVGENKAAASMNKTDASLGDMKRILADLPQFQELKAKYSVHISLAQECMNLFERQKLPMIGEVEQDMACRETPEGEYPKKLVERLLPLLDDSTISESNKLRLIMQYVLYKNGLRWEDRYRLQQHANLSAKDVECIENLELLHTRVNKSGNKGIKNIRMPKMGRKKVEDVPYELSRYTPEIKKILEAQANGTVNDAEFPYTREVRPSELNEQAKKTVQSLRSTKPSWQKSAQERSEAKPVTGGRLIVFVAGGITYSEMRSVYEVGQKYGRDVLIGSTHIITPKQFMHDLCRLRDGPPKEIPPPPPPPPKHNMPISPGVPHSAPGLAGHMENMHIHDGQHHAGGSKHKHGSSGGGGKHVFGLFGKKK</sequence>
<dbReference type="InterPro" id="IPR043154">
    <property type="entry name" value="Sec-1-like_dom1"/>
</dbReference>